<evidence type="ECO:0000313" key="1">
    <source>
        <dbReference type="EMBL" id="PTQ90493.1"/>
    </source>
</evidence>
<name>A0A2T5J2D6_9GAMM</name>
<dbReference type="AlphaFoldDB" id="A0A2T5J2D6"/>
<keyword evidence="2" id="KW-1185">Reference proteome</keyword>
<evidence type="ECO:0000313" key="2">
    <source>
        <dbReference type="Proteomes" id="UP000244223"/>
    </source>
</evidence>
<sequence>MEREKHQYQATVWVQDNRQPGERTTIVAFDLEDAERQLKQKYGENIIYSLYSEDDANRTR</sequence>
<proteinExistence type="predicted"/>
<comment type="caution">
    <text evidence="1">The sequence shown here is derived from an EMBL/GenBank/DDBJ whole genome shotgun (WGS) entry which is preliminary data.</text>
</comment>
<gene>
    <name evidence="1" type="ORF">C8N29_103248</name>
</gene>
<dbReference type="EMBL" id="QAON01000003">
    <property type="protein sequence ID" value="PTQ90493.1"/>
    <property type="molecule type" value="Genomic_DNA"/>
</dbReference>
<organism evidence="1 2">
    <name type="scientific">Agitococcus lubricus</name>
    <dbReference type="NCBI Taxonomy" id="1077255"/>
    <lineage>
        <taxon>Bacteria</taxon>
        <taxon>Pseudomonadati</taxon>
        <taxon>Pseudomonadota</taxon>
        <taxon>Gammaproteobacteria</taxon>
        <taxon>Moraxellales</taxon>
        <taxon>Moraxellaceae</taxon>
        <taxon>Agitococcus</taxon>
    </lineage>
</organism>
<dbReference type="OrthoDB" id="8454834at2"/>
<dbReference type="RefSeq" id="WP_107864930.1">
    <property type="nucleotide sequence ID" value="NZ_QAON01000003.1"/>
</dbReference>
<dbReference type="Proteomes" id="UP000244223">
    <property type="component" value="Unassembled WGS sequence"/>
</dbReference>
<protein>
    <submittedName>
        <fullName evidence="1">Uncharacterized protein</fullName>
    </submittedName>
</protein>
<reference evidence="1 2" key="1">
    <citation type="submission" date="2018-04" db="EMBL/GenBank/DDBJ databases">
        <title>Genomic Encyclopedia of Archaeal and Bacterial Type Strains, Phase II (KMG-II): from individual species to whole genera.</title>
        <authorList>
            <person name="Goeker M."/>
        </authorList>
    </citation>
    <scope>NUCLEOTIDE SEQUENCE [LARGE SCALE GENOMIC DNA]</scope>
    <source>
        <strain evidence="1 2">DSM 5822</strain>
    </source>
</reference>
<accession>A0A2T5J2D6</accession>